<dbReference type="InterPro" id="IPR000795">
    <property type="entry name" value="T_Tr_GTP-bd_dom"/>
</dbReference>
<feature type="transmembrane region" description="Helical" evidence="30">
    <location>
        <begin position="1229"/>
        <end position="1251"/>
    </location>
</feature>
<evidence type="ECO:0000256" key="30">
    <source>
        <dbReference type="SAM" id="Phobius"/>
    </source>
</evidence>
<dbReference type="FunFam" id="2.40.30.10:FF:000006">
    <property type="entry name" value="Elongation factor G"/>
    <property type="match status" value="1"/>
</dbReference>
<evidence type="ECO:0000256" key="15">
    <source>
        <dbReference type="ARBA" id="ARBA00022884"/>
    </source>
</evidence>
<evidence type="ECO:0000256" key="6">
    <source>
        <dbReference type="ARBA" id="ARBA00022475"/>
    </source>
</evidence>
<dbReference type="InterPro" id="IPR003593">
    <property type="entry name" value="AAA+_ATPase"/>
</dbReference>
<feature type="coiled-coil region" evidence="28">
    <location>
        <begin position="1690"/>
        <end position="1717"/>
    </location>
</feature>
<dbReference type="GO" id="GO:0005739">
    <property type="term" value="C:mitochondrion"/>
    <property type="evidence" value="ECO:0007669"/>
    <property type="project" value="UniProtKB-SubCell"/>
</dbReference>
<dbReference type="InterPro" id="IPR020606">
    <property type="entry name" value="Ribosomal_uS7_CS"/>
</dbReference>
<dbReference type="PROSITE" id="PS50111">
    <property type="entry name" value="CHEMOTAXIS_TRANSDUC_2"/>
    <property type="match status" value="1"/>
</dbReference>
<comment type="similarity">
    <text evidence="4">Belongs to the TRAFAC class translation factor GTPase superfamily. Classic translation factor GTPase family. EF-G/EF-2 subfamily.</text>
</comment>
<dbReference type="GO" id="GO:0004888">
    <property type="term" value="F:transmembrane signaling receptor activity"/>
    <property type="evidence" value="ECO:0007669"/>
    <property type="project" value="InterPro"/>
</dbReference>
<dbReference type="InterPro" id="IPR005679">
    <property type="entry name" value="Ribosomal_uS12_bac"/>
</dbReference>
<dbReference type="InterPro" id="IPR005517">
    <property type="entry name" value="Transl_elong_EFG/EF2_IV"/>
</dbReference>
<dbReference type="GO" id="GO:0007165">
    <property type="term" value="P:signal transduction"/>
    <property type="evidence" value="ECO:0007669"/>
    <property type="project" value="UniProtKB-KW"/>
</dbReference>
<evidence type="ECO:0000256" key="29">
    <source>
        <dbReference type="SAM" id="MobiDB-lite"/>
    </source>
</evidence>
<dbReference type="CDD" id="cd04088">
    <property type="entry name" value="EFG_mtEFG_II"/>
    <property type="match status" value="1"/>
</dbReference>
<keyword evidence="15 27" id="KW-0694">RNA-binding</keyword>
<dbReference type="InterPro" id="IPR005225">
    <property type="entry name" value="Small_GTP-bd"/>
</dbReference>
<feature type="domain" description="Tr-type G" evidence="33">
    <location>
        <begin position="3219"/>
        <end position="3501"/>
    </location>
</feature>
<feature type="region of interest" description="Disordered" evidence="29">
    <location>
        <begin position="1942"/>
        <end position="2167"/>
    </location>
</feature>
<dbReference type="InterPro" id="IPR035440">
    <property type="entry name" value="4HB_MCP_dom_sf"/>
</dbReference>
<dbReference type="CDD" id="cd03368">
    <property type="entry name" value="Ribosomal_S12"/>
    <property type="match status" value="1"/>
</dbReference>
<protein>
    <recommendedName>
        <fullName evidence="24">Elongation factor G, mitochondrial</fullName>
        <shortName evidence="24">EF-Gmt</shortName>
    </recommendedName>
    <alternativeName>
        <fullName evidence="24">Elongation factor G 1, mitochondrial</fullName>
        <shortName evidence="24">mEF-G 1</shortName>
    </alternativeName>
    <alternativeName>
        <fullName evidence="24">Elongation factor G1</fullName>
    </alternativeName>
</protein>
<dbReference type="InterPro" id="IPR014721">
    <property type="entry name" value="Ribsml_uS5_D2-typ_fold_subgr"/>
</dbReference>
<dbReference type="InterPro" id="IPR006032">
    <property type="entry name" value="Ribosomal_uS12"/>
</dbReference>
<evidence type="ECO:0000256" key="7">
    <source>
        <dbReference type="ARBA" id="ARBA00022481"/>
    </source>
</evidence>
<dbReference type="InterPro" id="IPR023798">
    <property type="entry name" value="Ribosomal_uS7_dom"/>
</dbReference>
<feature type="compositionally biased region" description="Low complexity" evidence="29">
    <location>
        <begin position="2102"/>
        <end position="2112"/>
    </location>
</feature>
<dbReference type="SUPFAM" id="SSF47973">
    <property type="entry name" value="Ribosomal protein S7"/>
    <property type="match status" value="1"/>
</dbReference>
<dbReference type="Gene3D" id="1.10.287.950">
    <property type="entry name" value="Methyl-accepting chemotaxis protein"/>
    <property type="match status" value="1"/>
</dbReference>
<dbReference type="Gene3D" id="1.10.455.10">
    <property type="entry name" value="Ribosomal protein S7 domain"/>
    <property type="match status" value="1"/>
</dbReference>
<comment type="caution">
    <text evidence="34">The sequence shown here is derived from an EMBL/GenBank/DDBJ whole genome shotgun (WGS) entry which is preliminary data.</text>
</comment>
<evidence type="ECO:0000256" key="19">
    <source>
        <dbReference type="ARBA" id="ARBA00023125"/>
    </source>
</evidence>
<evidence type="ECO:0000256" key="14">
    <source>
        <dbReference type="ARBA" id="ARBA00022840"/>
    </source>
</evidence>
<dbReference type="CDD" id="cd01434">
    <property type="entry name" value="EFG_mtEFG1_IV"/>
    <property type="match status" value="1"/>
</dbReference>
<dbReference type="InterPro" id="IPR003122">
    <property type="entry name" value="Tar_rcpt_lig-bd"/>
</dbReference>
<dbReference type="InterPro" id="IPR005717">
    <property type="entry name" value="Ribosomal_uS7_bac/org-type"/>
</dbReference>
<keyword evidence="28" id="KW-0175">Coiled coil</keyword>
<dbReference type="SMART" id="SM00283">
    <property type="entry name" value="MA"/>
    <property type="match status" value="1"/>
</dbReference>
<evidence type="ECO:0000259" key="33">
    <source>
        <dbReference type="PROSITE" id="PS51722"/>
    </source>
</evidence>
<dbReference type="SMART" id="SM00382">
    <property type="entry name" value="AAA"/>
    <property type="match status" value="1"/>
</dbReference>
<feature type="domain" description="Methyl-accepting transducer" evidence="31">
    <location>
        <begin position="1490"/>
        <end position="1719"/>
    </location>
</feature>
<keyword evidence="9" id="KW-0997">Cell inner membrane</keyword>
<dbReference type="InterPro" id="IPR009000">
    <property type="entry name" value="Transl_B-barrel_sf"/>
</dbReference>
<evidence type="ECO:0000256" key="9">
    <source>
        <dbReference type="ARBA" id="ARBA00022519"/>
    </source>
</evidence>
<evidence type="ECO:0000256" key="8">
    <source>
        <dbReference type="ARBA" id="ARBA00022500"/>
    </source>
</evidence>
<dbReference type="Pfam" id="PF00177">
    <property type="entry name" value="Ribosomal_S7"/>
    <property type="match status" value="1"/>
</dbReference>
<evidence type="ECO:0000259" key="31">
    <source>
        <dbReference type="PROSITE" id="PS50111"/>
    </source>
</evidence>
<evidence type="ECO:0000256" key="10">
    <source>
        <dbReference type="ARBA" id="ARBA00022692"/>
    </source>
</evidence>
<keyword evidence="24" id="KW-0496">Mitochondrion</keyword>
<dbReference type="InterPro" id="IPR031157">
    <property type="entry name" value="G_TR_CS"/>
</dbReference>
<keyword evidence="18 30" id="KW-1133">Transmembrane helix</keyword>
<dbReference type="InterPro" id="IPR004089">
    <property type="entry name" value="MCPsignal_dom"/>
</dbReference>
<dbReference type="PROSITE" id="PS50885">
    <property type="entry name" value="HAMP"/>
    <property type="match status" value="1"/>
</dbReference>
<dbReference type="CDD" id="cd06225">
    <property type="entry name" value="HAMP"/>
    <property type="match status" value="1"/>
</dbReference>
<evidence type="ECO:0000256" key="4">
    <source>
        <dbReference type="ARBA" id="ARBA00005870"/>
    </source>
</evidence>
<feature type="compositionally biased region" description="Low complexity" evidence="29">
    <location>
        <begin position="2035"/>
        <end position="2056"/>
    </location>
</feature>
<dbReference type="NCBIfam" id="NF009379">
    <property type="entry name" value="PRK12740.1-3"/>
    <property type="match status" value="1"/>
</dbReference>
<dbReference type="SUPFAM" id="SSF54980">
    <property type="entry name" value="EF-G C-terminal domain-like"/>
    <property type="match status" value="2"/>
</dbReference>
<feature type="domain" description="HAMP" evidence="32">
    <location>
        <begin position="1433"/>
        <end position="1485"/>
    </location>
</feature>
<dbReference type="SMART" id="SM00838">
    <property type="entry name" value="EFG_C"/>
    <property type="match status" value="1"/>
</dbReference>
<dbReference type="NCBIfam" id="TIGR01029">
    <property type="entry name" value="rpsG_bact"/>
    <property type="match status" value="1"/>
</dbReference>
<evidence type="ECO:0000256" key="13">
    <source>
        <dbReference type="ARBA" id="ARBA00022768"/>
    </source>
</evidence>
<comment type="similarity">
    <text evidence="23">Belongs to the methyl-accepting chemotaxis (MCP) protein family.</text>
</comment>
<evidence type="ECO:0000259" key="32">
    <source>
        <dbReference type="PROSITE" id="PS50885"/>
    </source>
</evidence>
<evidence type="ECO:0000256" key="25">
    <source>
        <dbReference type="PROSITE-ProRule" id="PRU00284"/>
    </source>
</evidence>
<evidence type="ECO:0000313" key="34">
    <source>
        <dbReference type="EMBL" id="GEU28513.1"/>
    </source>
</evidence>
<dbReference type="NCBIfam" id="TIGR00981">
    <property type="entry name" value="rpsL_bact"/>
    <property type="match status" value="1"/>
</dbReference>
<evidence type="ECO:0000256" key="23">
    <source>
        <dbReference type="ARBA" id="ARBA00029447"/>
    </source>
</evidence>
<evidence type="ECO:0000256" key="22">
    <source>
        <dbReference type="ARBA" id="ARBA00023274"/>
    </source>
</evidence>
<dbReference type="Pfam" id="PF00009">
    <property type="entry name" value="GTP_EFTU"/>
    <property type="match status" value="1"/>
</dbReference>
<keyword evidence="12 24" id="KW-0547">Nucleotide-binding</keyword>
<keyword evidence="25" id="KW-0807">Transducer</keyword>
<feature type="compositionally biased region" description="Low complexity" evidence="29">
    <location>
        <begin position="1782"/>
        <end position="1799"/>
    </location>
</feature>
<dbReference type="SUPFAM" id="SSF47170">
    <property type="entry name" value="Aspartate receptor, ligand-binding domain"/>
    <property type="match status" value="1"/>
</dbReference>
<keyword evidence="21 30" id="KW-0472">Membrane</keyword>
<dbReference type="Gene3D" id="3.30.70.870">
    <property type="entry name" value="Elongation Factor G (Translational Gtpase), domain 3"/>
    <property type="match status" value="1"/>
</dbReference>
<evidence type="ECO:0000256" key="11">
    <source>
        <dbReference type="ARBA" id="ARBA00022730"/>
    </source>
</evidence>
<evidence type="ECO:0000256" key="17">
    <source>
        <dbReference type="ARBA" id="ARBA00022980"/>
    </source>
</evidence>
<feature type="compositionally biased region" description="Basic residues" evidence="29">
    <location>
        <begin position="2366"/>
        <end position="2378"/>
    </location>
</feature>
<evidence type="ECO:0000256" key="21">
    <source>
        <dbReference type="ARBA" id="ARBA00023136"/>
    </source>
</evidence>
<dbReference type="SUPFAM" id="SSF54211">
    <property type="entry name" value="Ribosomal protein S5 domain 2-like"/>
    <property type="match status" value="1"/>
</dbReference>
<evidence type="ECO:0000256" key="28">
    <source>
        <dbReference type="SAM" id="Coils"/>
    </source>
</evidence>
<dbReference type="NCBIfam" id="TIGR00484">
    <property type="entry name" value="EF-G"/>
    <property type="match status" value="1"/>
</dbReference>
<dbReference type="GO" id="GO:0003735">
    <property type="term" value="F:structural constituent of ribosome"/>
    <property type="evidence" value="ECO:0007669"/>
    <property type="project" value="InterPro"/>
</dbReference>
<dbReference type="GO" id="GO:0003746">
    <property type="term" value="F:translation elongation factor activity"/>
    <property type="evidence" value="ECO:0007669"/>
    <property type="project" value="UniProtKB-UniRule"/>
</dbReference>
<dbReference type="Gene3D" id="3.30.230.10">
    <property type="match status" value="1"/>
</dbReference>
<dbReference type="NCBIfam" id="NF009381">
    <property type="entry name" value="PRK12740.1-5"/>
    <property type="match status" value="1"/>
</dbReference>
<dbReference type="PROSITE" id="PS00052">
    <property type="entry name" value="RIBOSOMAL_S7"/>
    <property type="match status" value="1"/>
</dbReference>
<dbReference type="GO" id="GO:0005524">
    <property type="term" value="F:ATP binding"/>
    <property type="evidence" value="ECO:0007669"/>
    <property type="project" value="UniProtKB-KW"/>
</dbReference>
<keyword evidence="22 26" id="KW-0687">Ribonucleoprotein</keyword>
<keyword evidence="10 30" id="KW-0812">Transmembrane</keyword>
<dbReference type="FunFam" id="3.30.70.870:FF:000001">
    <property type="entry name" value="Elongation factor G"/>
    <property type="match status" value="1"/>
</dbReference>
<dbReference type="InterPro" id="IPR020568">
    <property type="entry name" value="Ribosomal_Su5_D2-typ_SF"/>
</dbReference>
<dbReference type="SUPFAM" id="SSF52540">
    <property type="entry name" value="P-loop containing nucleoside triphosphate hydrolases"/>
    <property type="match status" value="2"/>
</dbReference>
<evidence type="ECO:0000256" key="18">
    <source>
        <dbReference type="ARBA" id="ARBA00022989"/>
    </source>
</evidence>
<dbReference type="GO" id="GO:0032790">
    <property type="term" value="P:ribosome disassembly"/>
    <property type="evidence" value="ECO:0007669"/>
    <property type="project" value="TreeGrafter"/>
</dbReference>
<evidence type="ECO:0000256" key="2">
    <source>
        <dbReference type="ARBA" id="ARBA00004474"/>
    </source>
</evidence>
<dbReference type="GO" id="GO:0005525">
    <property type="term" value="F:GTP binding"/>
    <property type="evidence" value="ECO:0007669"/>
    <property type="project" value="UniProtKB-UniRule"/>
</dbReference>
<keyword evidence="14" id="KW-0067">ATP-binding</keyword>
<dbReference type="Pfam" id="PF02203">
    <property type="entry name" value="TarH"/>
    <property type="match status" value="1"/>
</dbReference>
<dbReference type="CDD" id="cd01886">
    <property type="entry name" value="EF-G"/>
    <property type="match status" value="1"/>
</dbReference>
<dbReference type="FunFam" id="3.40.50.300:FF:000029">
    <property type="entry name" value="Elongation factor G"/>
    <property type="match status" value="1"/>
</dbReference>
<dbReference type="Gene3D" id="2.40.30.10">
    <property type="entry name" value="Translation factors"/>
    <property type="match status" value="1"/>
</dbReference>
<dbReference type="FunFam" id="1.10.287.950:FF:000001">
    <property type="entry name" value="Methyl-accepting chemotaxis sensory transducer"/>
    <property type="match status" value="1"/>
</dbReference>
<dbReference type="EMBL" id="BKCJ010000008">
    <property type="protein sequence ID" value="GEU28513.1"/>
    <property type="molecule type" value="Genomic_DNA"/>
</dbReference>
<dbReference type="Pfam" id="PF00679">
    <property type="entry name" value="EFG_C"/>
    <property type="match status" value="1"/>
</dbReference>
<dbReference type="UniPathway" id="UPA00345"/>
<dbReference type="GO" id="GO:0005886">
    <property type="term" value="C:plasma membrane"/>
    <property type="evidence" value="ECO:0007669"/>
    <property type="project" value="UniProtKB-SubCell"/>
</dbReference>
<feature type="compositionally biased region" description="Basic residues" evidence="29">
    <location>
        <begin position="2082"/>
        <end position="2101"/>
    </location>
</feature>
<dbReference type="FunFam" id="2.40.50.140:FF:000099">
    <property type="entry name" value="Ribosomal protein S12, mitochondrial"/>
    <property type="match status" value="1"/>
</dbReference>
<feature type="transmembrane region" description="Helical" evidence="30">
    <location>
        <begin position="1408"/>
        <end position="1431"/>
    </location>
</feature>
<dbReference type="PRINTS" id="PR00260">
    <property type="entry name" value="CHEMTRNSDUCR"/>
</dbReference>
<dbReference type="PROSITE" id="PS00055">
    <property type="entry name" value="RIBOSOMAL_S12"/>
    <property type="match status" value="1"/>
</dbReference>
<feature type="region of interest" description="Disordered" evidence="29">
    <location>
        <begin position="2759"/>
        <end position="2850"/>
    </location>
</feature>
<keyword evidence="19" id="KW-0238">DNA-binding</keyword>
<keyword evidence="8" id="KW-0145">Chemotaxis</keyword>
<dbReference type="SUPFAM" id="SSF50249">
    <property type="entry name" value="Nucleic acid-binding proteins"/>
    <property type="match status" value="1"/>
</dbReference>
<reference evidence="34" key="1">
    <citation type="journal article" date="2019" name="Sci. Rep.">
        <title>Draft genome of Tanacetum cinerariifolium, the natural source of mosquito coil.</title>
        <authorList>
            <person name="Yamashiro T."/>
            <person name="Shiraishi A."/>
            <person name="Satake H."/>
            <person name="Nakayama K."/>
        </authorList>
    </citation>
    <scope>NUCLEOTIDE SEQUENCE</scope>
</reference>
<feature type="region of interest" description="Disordered" evidence="29">
    <location>
        <begin position="1"/>
        <end position="27"/>
    </location>
</feature>
<dbReference type="InterPro" id="IPR004540">
    <property type="entry name" value="Transl_elong_EFG/EF2"/>
</dbReference>
<dbReference type="GO" id="GO:0019843">
    <property type="term" value="F:rRNA binding"/>
    <property type="evidence" value="ECO:0007669"/>
    <property type="project" value="UniProtKB-KW"/>
</dbReference>
<dbReference type="Pfam" id="PF00015">
    <property type="entry name" value="MCPsignal"/>
    <property type="match status" value="1"/>
</dbReference>
<dbReference type="Pfam" id="PF14492">
    <property type="entry name" value="EFG_III"/>
    <property type="match status" value="1"/>
</dbReference>
<dbReference type="NCBIfam" id="TIGR00231">
    <property type="entry name" value="small_GTP"/>
    <property type="match status" value="1"/>
</dbReference>
<dbReference type="InterPro" id="IPR035647">
    <property type="entry name" value="EFG_III/V"/>
</dbReference>
<dbReference type="InterPro" id="IPR009022">
    <property type="entry name" value="EFG_III"/>
</dbReference>
<comment type="function">
    <text evidence="24">Mitochondrial GTPase that catalyzes the GTP-dependent ribosomal translocation step during translation elongation. During this step, the ribosome changes from the pre-translocational (PRE) to the post-translocational (POST) state as the newly formed A-site-bound peptidyl-tRNA and P-site-bound deacylated tRNA move to the P and E sites, respectively. Catalyzes the coordinated movement of the two tRNA molecules, the mRNA and conformational changes in the ribosome.</text>
</comment>
<comment type="similarity">
    <text evidence="24">Belongs to the GTP-binding elongation factor family. EF-G/EF-2 subfamily.</text>
</comment>
<feature type="region of interest" description="Disordered" evidence="29">
    <location>
        <begin position="2366"/>
        <end position="2385"/>
    </location>
</feature>
<dbReference type="FunFam" id="3.30.230.10:FF:000003">
    <property type="entry name" value="Elongation factor G"/>
    <property type="match status" value="1"/>
</dbReference>
<dbReference type="GO" id="GO:0030983">
    <property type="term" value="F:mismatched DNA binding"/>
    <property type="evidence" value="ECO:0007669"/>
    <property type="project" value="InterPro"/>
</dbReference>
<feature type="compositionally biased region" description="Basic residues" evidence="29">
    <location>
        <begin position="1768"/>
        <end position="1781"/>
    </location>
</feature>
<dbReference type="SMART" id="SM00304">
    <property type="entry name" value="HAMP"/>
    <property type="match status" value="1"/>
</dbReference>
<proteinExistence type="inferred from homology"/>
<dbReference type="InterPro" id="IPR027417">
    <property type="entry name" value="P-loop_NTPase"/>
</dbReference>
<feature type="binding site" evidence="24">
    <location>
        <begin position="3228"/>
        <end position="3235"/>
    </location>
    <ligand>
        <name>GTP</name>
        <dbReference type="ChEBI" id="CHEBI:37565"/>
    </ligand>
</feature>
<dbReference type="InterPro" id="IPR047872">
    <property type="entry name" value="EFG_IV"/>
</dbReference>
<comment type="similarity">
    <text evidence="5 26">Belongs to the universal ribosomal protein uS7 family.</text>
</comment>
<feature type="compositionally biased region" description="Basic residues" evidence="29">
    <location>
        <begin position="1942"/>
        <end position="1957"/>
    </location>
</feature>
<dbReference type="FunFam" id="3.30.70.240:FF:000001">
    <property type="entry name" value="Elongation factor G"/>
    <property type="match status" value="1"/>
</dbReference>
<dbReference type="InterPro" id="IPR036291">
    <property type="entry name" value="NAD(P)-bd_dom_sf"/>
</dbReference>
<dbReference type="InterPro" id="IPR012340">
    <property type="entry name" value="NA-bd_OB-fold"/>
</dbReference>
<keyword evidence="13 24" id="KW-0251">Elongation factor</keyword>
<comment type="subcellular location">
    <subcellularLocation>
        <location evidence="1">Cell inner membrane</location>
        <topology evidence="1">Multi-pass membrane protein</topology>
    </subcellularLocation>
    <subcellularLocation>
        <location evidence="24">Mitochondrion</location>
    </subcellularLocation>
    <subcellularLocation>
        <location evidence="2">Plastid</location>
    </subcellularLocation>
</comment>
<dbReference type="InterPro" id="IPR003660">
    <property type="entry name" value="HAMP_dom"/>
</dbReference>
<feature type="compositionally biased region" description="Gly residues" evidence="29">
    <location>
        <begin position="1843"/>
        <end position="1853"/>
    </location>
</feature>
<evidence type="ECO:0000256" key="5">
    <source>
        <dbReference type="ARBA" id="ARBA00007151"/>
    </source>
</evidence>
<keyword evidence="7" id="KW-0488">Methylation</keyword>
<feature type="binding site" evidence="24">
    <location>
        <begin position="3299"/>
        <end position="3303"/>
    </location>
    <ligand>
        <name>GTP</name>
        <dbReference type="ChEBI" id="CHEBI:37565"/>
    </ligand>
</feature>
<feature type="compositionally biased region" description="Basic and acidic residues" evidence="29">
    <location>
        <begin position="1826"/>
        <end position="1839"/>
    </location>
</feature>
<evidence type="ECO:0000256" key="1">
    <source>
        <dbReference type="ARBA" id="ARBA00004429"/>
    </source>
</evidence>
<dbReference type="Pfam" id="PF03764">
    <property type="entry name" value="EFG_IV"/>
    <property type="match status" value="1"/>
</dbReference>
<keyword evidence="11 27" id="KW-0699">rRNA-binding</keyword>
<keyword evidence="17 26" id="KW-0689">Ribosomal protein</keyword>
<dbReference type="SUPFAM" id="SSF50447">
    <property type="entry name" value="Translation proteins"/>
    <property type="match status" value="1"/>
</dbReference>
<keyword evidence="20 24" id="KW-0342">GTP-binding</keyword>
<dbReference type="GO" id="GO:0070125">
    <property type="term" value="P:mitochondrial translational elongation"/>
    <property type="evidence" value="ECO:0007669"/>
    <property type="project" value="UniProtKB-UniRule"/>
</dbReference>
<dbReference type="PROSITE" id="PS51722">
    <property type="entry name" value="G_TR_2"/>
    <property type="match status" value="1"/>
</dbReference>
<dbReference type="GO" id="GO:0003924">
    <property type="term" value="F:GTPase activity"/>
    <property type="evidence" value="ECO:0007669"/>
    <property type="project" value="UniProtKB-UniRule"/>
</dbReference>
<dbReference type="InterPro" id="IPR000432">
    <property type="entry name" value="DNA_mismatch_repair_MutS_C"/>
</dbReference>
<feature type="binding site" evidence="24">
    <location>
        <begin position="3353"/>
        <end position="3356"/>
    </location>
    <ligand>
        <name>GTP</name>
        <dbReference type="ChEBI" id="CHEBI:37565"/>
    </ligand>
</feature>
<dbReference type="Gene3D" id="3.30.70.240">
    <property type="match status" value="1"/>
</dbReference>
<evidence type="ECO:0000256" key="3">
    <source>
        <dbReference type="ARBA" id="ARBA00005657"/>
    </source>
</evidence>
<dbReference type="GO" id="GO:0006298">
    <property type="term" value="P:mismatch repair"/>
    <property type="evidence" value="ECO:0007669"/>
    <property type="project" value="InterPro"/>
</dbReference>
<feature type="compositionally biased region" description="Basic residues" evidence="29">
    <location>
        <begin position="2139"/>
        <end position="2148"/>
    </location>
</feature>
<dbReference type="HAMAP" id="MF_00054_B">
    <property type="entry name" value="EF_G_EF_2_B"/>
    <property type="match status" value="1"/>
</dbReference>
<evidence type="ECO:0000256" key="12">
    <source>
        <dbReference type="ARBA" id="ARBA00022741"/>
    </source>
</evidence>
<dbReference type="CDD" id="cd14869">
    <property type="entry name" value="uS7_Bacteria"/>
    <property type="match status" value="1"/>
</dbReference>
<dbReference type="GO" id="GO:0009536">
    <property type="term" value="C:plastid"/>
    <property type="evidence" value="ECO:0007669"/>
    <property type="project" value="UniProtKB-SubCell"/>
</dbReference>
<dbReference type="InterPro" id="IPR041095">
    <property type="entry name" value="EFG_II"/>
</dbReference>
<dbReference type="GO" id="GO:0006935">
    <property type="term" value="P:chemotaxis"/>
    <property type="evidence" value="ECO:0007669"/>
    <property type="project" value="UniProtKB-KW"/>
</dbReference>
<keyword evidence="6" id="KW-1003">Cell membrane</keyword>
<feature type="region of interest" description="Disordered" evidence="29">
    <location>
        <begin position="2641"/>
        <end position="2661"/>
    </location>
</feature>
<name>A0A699GFD1_TANCI</name>
<dbReference type="InterPro" id="IPR000640">
    <property type="entry name" value="EFG_V-like"/>
</dbReference>
<sequence length="3912" mass="418503">MRQRIARHGVQDGHRGHAGGHAHGQGQYHQRGECAVAAQAAQAQLEIVFEHARSSGGGRLAGPGQRSAMLHQVRDLAVDDVDVALGADRQFRIVGHHQDGRALGVDVFQQLHHAARHLRVEVAGGFIGQQQPGRAGQRARDRHALLLAARQLGRVVLHARGQAHLGQRIFDALAAFGAVEAAIAQRHVDVIEQRQVGDQIETLENEAELFVAQARAGVVVHALDVHAVENVLAVGEFLEQAGDIQEAGLAGAGRAGHGDELALLDVDFEAAQRVGFDHVSAVNFAQAVENFHCRHAGGAQADRRAHGHAVAHHVGKAAAFRLHERAALDDQRVGLFVDQEAGRDALVLAQAGRLFAVEAHARQHLVLDHLGRQGRQLAAGRAGAEVDVGTHAQAHVGHVGADEAVDRRAHGQLVDAALGVGQDHALLFELLDLRLQFQRHVVAFQFGGLARVARADLGRVERILGFLVIDLGDDAVVGHGVVALERALRRQAVDLGGVGIAPRQQLLLAGQDALARHVRLDLGVGRLFALEGVGQVRGFEHRQHIVLFDRVARRHLEGDGGGRGGVQRGTDGSDNAAVDGSVADQRATAHFGNAQAGDRHRVVRIAPGVEQVVAGSEYHGHAGGHGNTAFGMVTLGGGNDGVLTGGIWNHGNHVWWNTQRYAVTVPAAKCLIRCGLLPRCPVSAVSAWSSSVLANLARLLLPAPATMVDYPFAPSDVAHYQRTVQAAPDVLDGQTWDDLLLTQYCATLAPGASILGQQELHRRLQAPADASRAAAAVRVQALVADPNARQRLQAACHGLRTVDREVSEVLFGAPLAPAPKWTPVLAWVPLAFLASIVLALVTGWLPLGGLALVLWLALMAIQVRFHEAAAQWQRVLDTIGHMLRAHVLLAGLDDEAAALLRTDAGAAGKLNRSLSHWPLWDMLGARDYGDWVWLRNIRHYFATRETVRRQLPLLRSSFERVAAIDADVTLARHLAQTPLYCWAQHGNDLGFDQAVHPLLAEPAPLSLKLGGGGGRQGAFISGQNGIGKSTLLRTVGLNLVTARAFGFCYAAAAVTPQLPVYSSMQTEDALASGESLYVAEVRRAGELLALAARAPAVFLIDEIFRGTNHLESVSAATAVLDTLATSGRVLVSSHNLILAPLLARRLAPLCVARVEGRLSVTPGVLKETNGITLLATIDACGALSTKARSVHARLGDYYRSYPGAVEARQCLIDNYAGDAMNNVTVRASLLGVLLVFAAMLLAGAGLGLHALSQANDAMSTMYQTSVQVITINDAYKDTTRTRSAMTRAFTIVAANGDKAELDKALETARKTYARGLDFIAKYEKAPAYPGEDQALKKSLIDAGRAQSAVMDRAAAALAKSDADAYTAINFKELTPTGAAFSTQLDKYQKLSDEQMTALMDERQGAYTLVKWLVGVGLLGALVLVVGVHLLLKSVVLTPLERAVVLLDQVAHGDLTARIDEPGKNEIKRLLQAISRMQKDLLSTVSRVRGGAEMIDRGSRELAAGNMELSSRTETQASSLEETAASIEELTSTVKQNSENAQHARNLVEGASTTAAHGGEVMQEVVSTMNGINEASRKIVDITSVIDGIAFQTNILALNAAVEAARAGEQGRGFAVVASEVRNLAQRSAAAAKEIKVLIDASVDQIRLGTDLVEKAGTTMNTLVGDVHQVTQIVGEIAIASREQSEGIEQVNQAIAQMDQVTQQNAALVEEAAAATQSLQDQATELAQTVSIFKIEDAAAPGGHGYALGREPHRGANPRAAVPGQPAPARRRNRRDPHRRPLQRQQQPQRAAKLGAGAHHPPGRRPPRPFPGLAGCMGNLPRHRRRAQEARNRSHPDRAARVRAGGGPRSGAGTGHQDQDGPGARFPGNAHCHLRRLPAPAARHPAALFENGRQGGAVGGRRAMKAGMRVLVIGATGLIGSHVARALRAAGLAAAARWIRRRGQLRGHHPRGQRRRLRPPAPRGAGGGVCRLRTVASSSGGPGLGAGQPPGGRYRLLAQQGCGRGRPAGAPARRRHHPAVARVWRGRRQQRHVPHAGHAAGADDAGCAPGAGAAHPRGGPGGHRGAPGDHAGRTAARAGGGRPARHHHGRLSGRPAARHAGARRAGAGIAAAGRARRGAGSGLGAVERADTGIAADARTQRRRFQHGRRGAGAGAAGPAAAGSGALRPASAAHRGSVVVGRATGHGGDGRDVADHGVRVVVCLAPCGQPGLAGRMRCAADMADAAAAGRQCGGCGHRRAVAATAAALVVGGAAGAATRRSNHGIPGAQGRAHPVGHADGGHRLRHRLLYVFREPHGQCAGHGRGHAAGGARRLVVHHAGDDRPAAVRFLDDPPGRLSDGLALDCVVGGAVRGGGRVLAAGRLAAAAHARHGGRGGRGSRGRRDCRQRAGHPGALLALRKDLDRAWHSRVRGADGRVLADGAQAGEAPLEVLVVVRDVAQVEQRMEHVFRGQARLAQAFELPDLVGVAVLVLVRIPHQRRHVEIVLRVMAVERDLATAVVQHLAVVGHVQHRRALAGLLELADHLRQEPVGVEDGVVVAVVELGLDLDVGMLRLVHAEQRRLPLVELLRVALAVVPVVAQRVQHDQFFGRRVVHCLLQRPQQDLVEIGAVIKTAQPPGFEARFLVGGQERFFRKAGLQALHGGLARNDHRHRQPGGRDRRDDVGERHQVGFLAQQRGGVALVAVDAPAVVARRFAQHHDDDLGCAIGRGLVRFEREMAAALAQFGQVAALVIKIDAAGRQAERPGVGKIVESKWRVFEYGRGRGPAQHGQCGHGRQGQPARLAAPGGGWKCPGRNIKTSTARWAGPTAQAAAASETRQGAGTRPRRRSTAALAGPGCGRGRARGGPAAGARRAPGIAADNWQARTGGKGATRIAWKTKSRCWKIDGYYQVFPHVSGSFSAPVHDGARPPGCNSVCASYTLFSAGPRDWLCAPSMLPELRLRFVPGQFPQKRGVCTRVYTTTPKKPNSALRKVAKVRLTNGFEVISYIGGEGHNLQEHSVVLLRGGRVKDLPGVRYHMVRGALDTQGVKDRKQARSKYGTKRAKAKKLKGIDMPRRREVPKREILPDPKFGNTDVAKFVNVLMLSGKKSVAENIIYGAFEHIASKSGKDPLEVFATAINNAKPLVEVKSRRVGGANYQVPVEVRPVRRMALSMRWLREAANKRSEKSMPQRLGGELMEAAEGRGGAMKKRDEAGLIFFTKNGARFCPFKDLGLIMARKTPIERYRNIGISAHIDAGKTTTTERVLFYTGVNHKIGEVHDGAATMDWMEQEQERGITITSAATTCFWKGMANNFPEHHINIIDTPGHVDFTIEVERSMRVLDGACMVYCAVGGVQPQSETVWRQANKYKVPRLAFVNKMDRTGANFFKVYEQMRARLKANPVLIQIPIGAEDNFKGVIDLVKMKAILWDEASQGMKFDYVDIPAELADSAAEWREKMVEAAAEATEELMNKYLEEGDLTEAEIKQALRTRTIASEIVPMMCGTAFKNKGVQAMLDAVIEYLPSPLDIDDVGGTDEDDQPTTRRPADDEKFSALAFKIMTDPFVGQLAFFRVYSGAVNSGDTVYNSVKGRKERLGRILQMHANQREEIKEVRAGDIAAAVGLKDVTTGETLCDPTSIITLEKMIFPEPVIQQAVEPKTKADQEKMGLALNRLAQEDPSFRVKTDEESGQTIIGGMGELHLEIIVDRMKREFGVEATVGKPQVAYRETIRKTCEESEGKFVKQSGGRGQYGHVVLKIEPQEPGKGFEFVDAIKGGTVPREYIPAVEKGVRGTLNTGVLAGYPVVDVKVTLFFGSYHDVDSNENAFQMAASMAFKDGCRKASPVILEPMMAVEVETPEDYAGTVMGDLSSRRGMVQGMDEIPGGGGKIIKAEVPLSEMFGYSTTLRSATQGRATYTMEFKHYSEAPKHVIDAIVTAKAK</sequence>
<dbReference type="Pfam" id="PF03144">
    <property type="entry name" value="GTP_EFTU_D2"/>
    <property type="match status" value="1"/>
</dbReference>
<dbReference type="HAMAP" id="MF_00480_B">
    <property type="entry name" value="Ribosomal_uS7_B"/>
    <property type="match status" value="1"/>
</dbReference>
<dbReference type="InterPro" id="IPR036823">
    <property type="entry name" value="Ribosomal_uS7_dom_sf"/>
</dbReference>
<dbReference type="InterPro" id="IPR035649">
    <property type="entry name" value="EFG_V"/>
</dbReference>
<dbReference type="Pfam" id="PF00164">
    <property type="entry name" value="Ribosom_S12_S23"/>
    <property type="match status" value="1"/>
</dbReference>
<dbReference type="CDD" id="cd03713">
    <property type="entry name" value="EFG_mtEFG_C"/>
    <property type="match status" value="1"/>
</dbReference>
<feature type="region of interest" description="Disordered" evidence="29">
    <location>
        <begin position="558"/>
        <end position="578"/>
    </location>
</feature>
<dbReference type="PROSITE" id="PS00301">
    <property type="entry name" value="G_TR_1"/>
    <property type="match status" value="1"/>
</dbReference>
<dbReference type="SUPFAM" id="SSF58104">
    <property type="entry name" value="Methyl-accepting chemotaxis protein (MCP) signaling domain"/>
    <property type="match status" value="1"/>
</dbReference>
<dbReference type="CDD" id="cd11386">
    <property type="entry name" value="MCP_signal"/>
    <property type="match status" value="1"/>
</dbReference>
<evidence type="ECO:0000256" key="20">
    <source>
        <dbReference type="ARBA" id="ARBA00023134"/>
    </source>
</evidence>
<evidence type="ECO:0000256" key="27">
    <source>
        <dbReference type="RuleBase" id="RU003620"/>
    </source>
</evidence>
<keyword evidence="16 24" id="KW-0648">Protein biosynthesis</keyword>
<feature type="compositionally biased region" description="Basic residues" evidence="29">
    <location>
        <begin position="2011"/>
        <end position="2034"/>
    </location>
</feature>
<comment type="similarity">
    <text evidence="3">Belongs to the universal ribosomal protein uS12 family.</text>
</comment>
<dbReference type="Gene3D" id="1.20.120.30">
    <property type="entry name" value="Aspartate receptor, ligand-binding domain"/>
    <property type="match status" value="1"/>
</dbReference>
<dbReference type="Pfam" id="PF00488">
    <property type="entry name" value="MutS_V"/>
    <property type="match status" value="1"/>
</dbReference>
<dbReference type="PANTHER" id="PTHR43261:SF1">
    <property type="entry name" value="RIBOSOME-RELEASING FACTOR 2, MITOCHONDRIAL"/>
    <property type="match status" value="1"/>
</dbReference>
<dbReference type="CDD" id="cd16262">
    <property type="entry name" value="EFG_III"/>
    <property type="match status" value="1"/>
</dbReference>
<dbReference type="SMART" id="SM00889">
    <property type="entry name" value="EFG_IV"/>
    <property type="match status" value="1"/>
</dbReference>
<dbReference type="PANTHER" id="PTHR43261">
    <property type="entry name" value="TRANSLATION ELONGATION FACTOR G-RELATED"/>
    <property type="match status" value="1"/>
</dbReference>
<organism evidence="34">
    <name type="scientific">Tanacetum cinerariifolium</name>
    <name type="common">Dalmatian daisy</name>
    <name type="synonym">Chrysanthemum cinerariifolium</name>
    <dbReference type="NCBI Taxonomy" id="118510"/>
    <lineage>
        <taxon>Eukaryota</taxon>
        <taxon>Viridiplantae</taxon>
        <taxon>Streptophyta</taxon>
        <taxon>Embryophyta</taxon>
        <taxon>Tracheophyta</taxon>
        <taxon>Spermatophyta</taxon>
        <taxon>Magnoliopsida</taxon>
        <taxon>eudicotyledons</taxon>
        <taxon>Gunneridae</taxon>
        <taxon>Pentapetalae</taxon>
        <taxon>asterids</taxon>
        <taxon>campanulids</taxon>
        <taxon>Asterales</taxon>
        <taxon>Asteraceae</taxon>
        <taxon>Asteroideae</taxon>
        <taxon>Anthemideae</taxon>
        <taxon>Anthemidinae</taxon>
        <taxon>Tanacetum</taxon>
    </lineage>
</organism>
<evidence type="ECO:0000256" key="26">
    <source>
        <dbReference type="RuleBase" id="RU003619"/>
    </source>
</evidence>
<comment type="pathway">
    <text evidence="24">Protein biosynthesis; polypeptide chain elongation.</text>
</comment>
<feature type="compositionally biased region" description="Gly residues" evidence="29">
    <location>
        <begin position="1979"/>
        <end position="1989"/>
    </location>
</feature>
<dbReference type="GO" id="GO:0015935">
    <property type="term" value="C:small ribosomal subunit"/>
    <property type="evidence" value="ECO:0007669"/>
    <property type="project" value="InterPro"/>
</dbReference>
<dbReference type="Gene3D" id="3.40.50.300">
    <property type="entry name" value="P-loop containing nucleotide triphosphate hydrolases"/>
    <property type="match status" value="2"/>
</dbReference>
<accession>A0A699GFD1</accession>
<gene>
    <name evidence="34" type="ORF">Tci_000491</name>
</gene>
<evidence type="ECO:0000256" key="16">
    <source>
        <dbReference type="ARBA" id="ARBA00022917"/>
    </source>
</evidence>
<dbReference type="Pfam" id="PF00672">
    <property type="entry name" value="HAMP"/>
    <property type="match status" value="1"/>
</dbReference>
<evidence type="ECO:0000256" key="24">
    <source>
        <dbReference type="HAMAP-Rule" id="MF_03061"/>
    </source>
</evidence>
<dbReference type="SUPFAM" id="SSF51735">
    <property type="entry name" value="NAD(P)-binding Rossmann-fold domains"/>
    <property type="match status" value="1"/>
</dbReference>
<feature type="region of interest" description="Disordered" evidence="29">
    <location>
        <begin position="1743"/>
        <end position="1867"/>
    </location>
</feature>
<dbReference type="Gene3D" id="2.40.50.140">
    <property type="entry name" value="Nucleic acid-binding proteins"/>
    <property type="match status" value="1"/>
</dbReference>
<feature type="compositionally biased region" description="Low complexity" evidence="29">
    <location>
        <begin position="2155"/>
        <end position="2167"/>
    </location>
</feature>
<dbReference type="InterPro" id="IPR004161">
    <property type="entry name" value="EFTu-like_2"/>
</dbReference>
<dbReference type="InterPro" id="IPR004090">
    <property type="entry name" value="Chemotax_Me-accpt_rcpt"/>
</dbReference>